<proteinExistence type="predicted"/>
<comment type="caution">
    <text evidence="1">The sequence shown here is derived from an EMBL/GenBank/DDBJ whole genome shotgun (WGS) entry which is preliminary data.</text>
</comment>
<dbReference type="RefSeq" id="WP_258421477.1">
    <property type="nucleotide sequence ID" value="NZ_JANSUY010000001.1"/>
</dbReference>
<dbReference type="Proteomes" id="UP001142175">
    <property type="component" value="Unassembled WGS sequence"/>
</dbReference>
<dbReference type="EMBL" id="JANSUY010000001">
    <property type="protein sequence ID" value="MCR9013577.1"/>
    <property type="molecule type" value="Genomic_DNA"/>
</dbReference>
<keyword evidence="2" id="KW-1185">Reference proteome</keyword>
<dbReference type="AlphaFoldDB" id="A0A9X2SXB6"/>
<evidence type="ECO:0000313" key="2">
    <source>
        <dbReference type="Proteomes" id="UP001142175"/>
    </source>
</evidence>
<protein>
    <submittedName>
        <fullName evidence="1">Uncharacterized protein</fullName>
    </submittedName>
</protein>
<accession>A0A9X2SXB6</accession>
<name>A0A9X2SXB6_9BACT</name>
<evidence type="ECO:0000313" key="1">
    <source>
        <dbReference type="EMBL" id="MCR9013577.1"/>
    </source>
</evidence>
<sequence>MSQNQISFLLGFLVLAVVGCQSPSSQESTQIDSVLTEIVIPEEIYDPDPTDTIPGNLYGINSSAKETAELVRKAVQSLFKDDLDKEIIDEYSRKFIFFEYDLNEDGNKEIMVGFTGPYFCGSGGCTQMILDREGNVITQFTVSDYPVVIDNTKSNGWKDLFILSGGKYRIVKFDGKTYPANPSMQPELKLLPGDGLPRALDFVNEPYPWFKF</sequence>
<reference evidence="1" key="1">
    <citation type="submission" date="2022-08" db="EMBL/GenBank/DDBJ databases">
        <authorList>
            <person name="Zhang D."/>
        </authorList>
    </citation>
    <scope>NUCLEOTIDE SEQUENCE</scope>
    <source>
        <strain evidence="1">XJ19-11</strain>
    </source>
</reference>
<organism evidence="1 2">
    <name type="scientific">Aquiflexum gelatinilyticum</name>
    <dbReference type="NCBI Taxonomy" id="2961943"/>
    <lineage>
        <taxon>Bacteria</taxon>
        <taxon>Pseudomonadati</taxon>
        <taxon>Bacteroidota</taxon>
        <taxon>Cytophagia</taxon>
        <taxon>Cytophagales</taxon>
        <taxon>Cyclobacteriaceae</taxon>
        <taxon>Aquiflexum</taxon>
    </lineage>
</organism>
<gene>
    <name evidence="1" type="ORF">NU887_00955</name>
</gene>